<protein>
    <submittedName>
        <fullName evidence="1">Uncharacterized protein</fullName>
    </submittedName>
</protein>
<accession>A0AAD8IVY6</accession>
<reference evidence="1" key="2">
    <citation type="submission" date="2023-05" db="EMBL/GenBank/DDBJ databases">
        <authorList>
            <person name="Schelkunov M.I."/>
        </authorList>
    </citation>
    <scope>NUCLEOTIDE SEQUENCE</scope>
    <source>
        <strain evidence="1">Hsosn_3</strain>
        <tissue evidence="1">Leaf</tissue>
    </source>
</reference>
<dbReference type="AlphaFoldDB" id="A0AAD8IVY6"/>
<keyword evidence="2" id="KW-1185">Reference proteome</keyword>
<proteinExistence type="predicted"/>
<comment type="caution">
    <text evidence="1">The sequence shown here is derived from an EMBL/GenBank/DDBJ whole genome shotgun (WGS) entry which is preliminary data.</text>
</comment>
<gene>
    <name evidence="1" type="ORF">POM88_011260</name>
</gene>
<reference evidence="1" key="1">
    <citation type="submission" date="2023-02" db="EMBL/GenBank/DDBJ databases">
        <title>Genome of toxic invasive species Heracleum sosnowskyi carries increased number of genes despite the absence of recent whole-genome duplications.</title>
        <authorList>
            <person name="Schelkunov M."/>
            <person name="Shtratnikova V."/>
            <person name="Makarenko M."/>
            <person name="Klepikova A."/>
            <person name="Omelchenko D."/>
            <person name="Novikova G."/>
            <person name="Obukhova E."/>
            <person name="Bogdanov V."/>
            <person name="Penin A."/>
            <person name="Logacheva M."/>
        </authorList>
    </citation>
    <scope>NUCLEOTIDE SEQUENCE</scope>
    <source>
        <strain evidence="1">Hsosn_3</strain>
        <tissue evidence="1">Leaf</tissue>
    </source>
</reference>
<evidence type="ECO:0000313" key="2">
    <source>
        <dbReference type="Proteomes" id="UP001237642"/>
    </source>
</evidence>
<evidence type="ECO:0000313" key="1">
    <source>
        <dbReference type="EMBL" id="KAK1392204.1"/>
    </source>
</evidence>
<name>A0AAD8IVY6_9APIA</name>
<organism evidence="1 2">
    <name type="scientific">Heracleum sosnowskyi</name>
    <dbReference type="NCBI Taxonomy" id="360622"/>
    <lineage>
        <taxon>Eukaryota</taxon>
        <taxon>Viridiplantae</taxon>
        <taxon>Streptophyta</taxon>
        <taxon>Embryophyta</taxon>
        <taxon>Tracheophyta</taxon>
        <taxon>Spermatophyta</taxon>
        <taxon>Magnoliopsida</taxon>
        <taxon>eudicotyledons</taxon>
        <taxon>Gunneridae</taxon>
        <taxon>Pentapetalae</taxon>
        <taxon>asterids</taxon>
        <taxon>campanulids</taxon>
        <taxon>Apiales</taxon>
        <taxon>Apiaceae</taxon>
        <taxon>Apioideae</taxon>
        <taxon>apioid superclade</taxon>
        <taxon>Tordylieae</taxon>
        <taxon>Tordyliinae</taxon>
        <taxon>Heracleum</taxon>
    </lineage>
</organism>
<dbReference type="Proteomes" id="UP001237642">
    <property type="component" value="Unassembled WGS sequence"/>
</dbReference>
<dbReference type="EMBL" id="JAUIZM010000003">
    <property type="protein sequence ID" value="KAK1392204.1"/>
    <property type="molecule type" value="Genomic_DNA"/>
</dbReference>
<sequence>MLSLHFMEGDKVTVNESCSVLILGSIVKRITQSQNANKENRYEASQISHNYTKGRYAPFMSNNNKNDVNSSISDIAVRVGCGVGCTSIRPPFSVLTTRQPFSNISNQVNEIAGDAVFKSPDLSCVTTRIPLSNISNSRLNLNEKGCVDTMNENISATNENISDRNSPIDGIHHLFGGESKSKRSYVRGGHIRSTSMVKKKKCRRMDSSTLAKSSINLFGPDRDTNCQVGADVDYNIDVASGQTEFVEEDAEMFYDGELLYGSDSDKEDILSGDKSSLTKEGYSSLGPPIARCSKCDAIMWKEERVKKQVTKRTPEFGLCCGNGQIKLPKAHSTPSYLMQLYNDPEKYLKIVMRVCRAVSGRENFIGPSKEVGAIMVGDLEDTCGGRDIIIESKADGLERISYIHPRLMALRYPL</sequence>